<name>A0A1Z1WB03_9ACTN</name>
<dbReference type="GO" id="GO:0006260">
    <property type="term" value="P:DNA replication"/>
    <property type="evidence" value="ECO:0007669"/>
    <property type="project" value="InterPro"/>
</dbReference>
<dbReference type="RefSeq" id="WP_087884162.1">
    <property type="nucleotide sequence ID" value="NZ_CP021748.1"/>
</dbReference>
<feature type="compositionally biased region" description="Basic and acidic residues" evidence="3">
    <location>
        <begin position="193"/>
        <end position="202"/>
    </location>
</feature>
<dbReference type="HAMAP" id="MF_00984">
    <property type="entry name" value="SSB"/>
    <property type="match status" value="1"/>
</dbReference>
<dbReference type="OrthoDB" id="4427276at2"/>
<dbReference type="Gene3D" id="2.40.50.140">
    <property type="entry name" value="Nucleic acid-binding proteins"/>
    <property type="match status" value="1"/>
</dbReference>
<dbReference type="Pfam" id="PF00436">
    <property type="entry name" value="SSB"/>
    <property type="match status" value="1"/>
</dbReference>
<dbReference type="EMBL" id="CP021748">
    <property type="protein sequence ID" value="ARX83587.1"/>
    <property type="molecule type" value="Genomic_DNA"/>
</dbReference>
<evidence type="ECO:0000256" key="1">
    <source>
        <dbReference type="ARBA" id="ARBA00023125"/>
    </source>
</evidence>
<feature type="compositionally biased region" description="Basic and acidic residues" evidence="3">
    <location>
        <begin position="119"/>
        <end position="129"/>
    </location>
</feature>
<feature type="region of interest" description="Disordered" evidence="3">
    <location>
        <begin position="114"/>
        <end position="202"/>
    </location>
</feature>
<organism evidence="4 5">
    <name type="scientific">Streptomyces alboflavus</name>
    <dbReference type="NCBI Taxonomy" id="67267"/>
    <lineage>
        <taxon>Bacteria</taxon>
        <taxon>Bacillati</taxon>
        <taxon>Actinomycetota</taxon>
        <taxon>Actinomycetes</taxon>
        <taxon>Kitasatosporales</taxon>
        <taxon>Streptomycetaceae</taxon>
        <taxon>Streptomyces</taxon>
    </lineage>
</organism>
<dbReference type="InterPro" id="IPR012340">
    <property type="entry name" value="NA-bd_OB-fold"/>
</dbReference>
<dbReference type="CDD" id="cd04496">
    <property type="entry name" value="SSB_OBF"/>
    <property type="match status" value="1"/>
</dbReference>
<dbReference type="GO" id="GO:0003697">
    <property type="term" value="F:single-stranded DNA binding"/>
    <property type="evidence" value="ECO:0007669"/>
    <property type="project" value="UniProtKB-UniRule"/>
</dbReference>
<comment type="caution">
    <text evidence="2">Lacks conserved residue(s) required for the propagation of feature annotation.</text>
</comment>
<keyword evidence="1 2" id="KW-0238">DNA-binding</keyword>
<reference evidence="4 5" key="1">
    <citation type="submission" date="2017-05" db="EMBL/GenBank/DDBJ databases">
        <title>Streptomyces alboflavus Genome sequencing and assembly.</title>
        <authorList>
            <person name="Wang Y."/>
            <person name="Du B."/>
            <person name="Ding Y."/>
            <person name="Liu H."/>
            <person name="Hou Q."/>
            <person name="Liu K."/>
            <person name="Wang C."/>
            <person name="Yao L."/>
        </authorList>
    </citation>
    <scope>NUCLEOTIDE SEQUENCE [LARGE SCALE GENOMIC DNA]</scope>
    <source>
        <strain evidence="4 5">MDJK44</strain>
    </source>
</reference>
<feature type="compositionally biased region" description="Basic and acidic residues" evidence="3">
    <location>
        <begin position="148"/>
        <end position="170"/>
    </location>
</feature>
<sequence length="202" mass="22025">MNDTMVTVVGNVATTPVFRELPSGPVTRFRIAVTARHFDRSRNAWADGHTNFFTVWAWRALGVNVQGSLAIGEPVIVQGRLRVRDEERGGQHFRSVDIDAQSVGHDLARGTSAFRRARRSMDSVVRERSAGPGTEDEPEFEFPTQPGARDRAHAKAQQEARARMGPEAEQRTTSGAEPGGEPEGAAEGVQEAELERDPAPVG</sequence>
<dbReference type="eggNOG" id="COG0629">
    <property type="taxonomic scope" value="Bacteria"/>
</dbReference>
<evidence type="ECO:0000256" key="3">
    <source>
        <dbReference type="SAM" id="MobiDB-lite"/>
    </source>
</evidence>
<evidence type="ECO:0000256" key="2">
    <source>
        <dbReference type="HAMAP-Rule" id="MF_00984"/>
    </source>
</evidence>
<dbReference type="PROSITE" id="PS50935">
    <property type="entry name" value="SSB"/>
    <property type="match status" value="1"/>
</dbReference>
<dbReference type="AlphaFoldDB" id="A0A1Z1WB03"/>
<evidence type="ECO:0000313" key="5">
    <source>
        <dbReference type="Proteomes" id="UP000195880"/>
    </source>
</evidence>
<dbReference type="STRING" id="67267.GCA_000716675_08190"/>
<protein>
    <recommendedName>
        <fullName evidence="2">Single-stranded DNA-binding protein</fullName>
        <shortName evidence="2">SSB</shortName>
    </recommendedName>
</protein>
<dbReference type="Proteomes" id="UP000195880">
    <property type="component" value="Chromosome"/>
</dbReference>
<evidence type="ECO:0000313" key="4">
    <source>
        <dbReference type="EMBL" id="ARX83587.1"/>
    </source>
</evidence>
<comment type="subunit">
    <text evidence="2">Homotetramer.</text>
</comment>
<accession>A0A1Z1WB03</accession>
<dbReference type="InterPro" id="IPR011344">
    <property type="entry name" value="ssDNA-bd"/>
</dbReference>
<proteinExistence type="inferred from homology"/>
<dbReference type="SUPFAM" id="SSF50249">
    <property type="entry name" value="Nucleic acid-binding proteins"/>
    <property type="match status" value="1"/>
</dbReference>
<keyword evidence="5" id="KW-1185">Reference proteome</keyword>
<gene>
    <name evidence="4" type="ORF">SMD44_03009</name>
</gene>
<dbReference type="KEGG" id="salf:SMD44_03009"/>
<dbReference type="InterPro" id="IPR000424">
    <property type="entry name" value="Primosome_PriB/ssb"/>
</dbReference>